<name>A0ABT1XNC0_9SPHN</name>
<dbReference type="SUPFAM" id="SSF46894">
    <property type="entry name" value="C-terminal effector domain of the bipartite response regulators"/>
    <property type="match status" value="1"/>
</dbReference>
<organism evidence="4 5">
    <name type="scientific">Parerythrobacter lacustris</name>
    <dbReference type="NCBI Taxonomy" id="2969984"/>
    <lineage>
        <taxon>Bacteria</taxon>
        <taxon>Pseudomonadati</taxon>
        <taxon>Pseudomonadota</taxon>
        <taxon>Alphaproteobacteria</taxon>
        <taxon>Sphingomonadales</taxon>
        <taxon>Erythrobacteraceae</taxon>
        <taxon>Parerythrobacter</taxon>
    </lineage>
</organism>
<keyword evidence="2" id="KW-0812">Transmembrane</keyword>
<dbReference type="InterPro" id="IPR036388">
    <property type="entry name" value="WH-like_DNA-bd_sf"/>
</dbReference>
<feature type="domain" description="HTH luxR-type" evidence="3">
    <location>
        <begin position="6"/>
        <end position="63"/>
    </location>
</feature>
<keyword evidence="2" id="KW-1133">Transmembrane helix</keyword>
<dbReference type="SMART" id="SM00421">
    <property type="entry name" value="HTH_LUXR"/>
    <property type="match status" value="1"/>
</dbReference>
<dbReference type="EMBL" id="JANKHH010000001">
    <property type="protein sequence ID" value="MCR2832747.1"/>
    <property type="molecule type" value="Genomic_DNA"/>
</dbReference>
<protein>
    <submittedName>
        <fullName evidence="4">LuxR C-terminal-related transcriptional regulator</fullName>
    </submittedName>
</protein>
<gene>
    <name evidence="4" type="ORF">NSO95_02200</name>
</gene>
<keyword evidence="2" id="KW-0472">Membrane</keyword>
<sequence length="196" mass="21155">MAAEPSRNLTQRQRAVLEAIDRRQPIKVIAGELGVSESRINQHIKALKDIYGVASLPELVEWYRSEAGYEPQSPEQSSMQLPDQAPCRKPAYINSQLPDDGDLDQKRSRVGPGEIVLSDAHHVLIDVPWSGSREPVVVPAALDGDNAVLYRLAVMIGIAFGTIALVVLVITASLSLSTAMDGVGEIARMEHNAGPG</sequence>
<evidence type="ECO:0000256" key="2">
    <source>
        <dbReference type="SAM" id="Phobius"/>
    </source>
</evidence>
<dbReference type="Proteomes" id="UP001206067">
    <property type="component" value="Unassembled WGS sequence"/>
</dbReference>
<dbReference type="Gene3D" id="1.10.10.10">
    <property type="entry name" value="Winged helix-like DNA-binding domain superfamily/Winged helix DNA-binding domain"/>
    <property type="match status" value="1"/>
</dbReference>
<evidence type="ECO:0000313" key="5">
    <source>
        <dbReference type="Proteomes" id="UP001206067"/>
    </source>
</evidence>
<keyword evidence="5" id="KW-1185">Reference proteome</keyword>
<feature type="region of interest" description="Disordered" evidence="1">
    <location>
        <begin position="71"/>
        <end position="105"/>
    </location>
</feature>
<feature type="transmembrane region" description="Helical" evidence="2">
    <location>
        <begin position="148"/>
        <end position="170"/>
    </location>
</feature>
<accession>A0ABT1XNC0</accession>
<comment type="caution">
    <text evidence="4">The sequence shown here is derived from an EMBL/GenBank/DDBJ whole genome shotgun (WGS) entry which is preliminary data.</text>
</comment>
<evidence type="ECO:0000256" key="1">
    <source>
        <dbReference type="SAM" id="MobiDB-lite"/>
    </source>
</evidence>
<evidence type="ECO:0000313" key="4">
    <source>
        <dbReference type="EMBL" id="MCR2832747.1"/>
    </source>
</evidence>
<dbReference type="RefSeq" id="WP_257594503.1">
    <property type="nucleotide sequence ID" value="NZ_JANKHH010000001.1"/>
</dbReference>
<reference evidence="4 5" key="1">
    <citation type="submission" date="2022-08" db="EMBL/GenBank/DDBJ databases">
        <title>Polyphasic taxonomy analysis of Qipengyuania sp.RS5-5.</title>
        <authorList>
            <person name="Xamxidin M."/>
            <person name="Wu M."/>
        </authorList>
    </citation>
    <scope>NUCLEOTIDE SEQUENCE [LARGE SCALE GENOMIC DNA]</scope>
    <source>
        <strain evidence="4 5">RS5-5</strain>
    </source>
</reference>
<dbReference type="InterPro" id="IPR000792">
    <property type="entry name" value="Tscrpt_reg_LuxR_C"/>
</dbReference>
<evidence type="ECO:0000259" key="3">
    <source>
        <dbReference type="SMART" id="SM00421"/>
    </source>
</evidence>
<dbReference type="InterPro" id="IPR016032">
    <property type="entry name" value="Sig_transdc_resp-reg_C-effctor"/>
</dbReference>
<proteinExistence type="predicted"/>
<dbReference type="Pfam" id="PF00196">
    <property type="entry name" value="GerE"/>
    <property type="match status" value="1"/>
</dbReference>